<accession>X0RGK5</accession>
<organism evidence="2">
    <name type="scientific">marine sediment metagenome</name>
    <dbReference type="NCBI Taxonomy" id="412755"/>
    <lineage>
        <taxon>unclassified sequences</taxon>
        <taxon>metagenomes</taxon>
        <taxon>ecological metagenomes</taxon>
    </lineage>
</organism>
<name>X0RGK5_9ZZZZ</name>
<protein>
    <recommendedName>
        <fullName evidence="3">Chloride channel protein</fullName>
    </recommendedName>
</protein>
<evidence type="ECO:0000256" key="1">
    <source>
        <dbReference type="SAM" id="Phobius"/>
    </source>
</evidence>
<dbReference type="EMBL" id="BARS01007638">
    <property type="protein sequence ID" value="GAF67908.1"/>
    <property type="molecule type" value="Genomic_DNA"/>
</dbReference>
<dbReference type="SUPFAM" id="SSF81340">
    <property type="entry name" value="Clc chloride channel"/>
    <property type="match status" value="1"/>
</dbReference>
<dbReference type="InterPro" id="IPR014743">
    <property type="entry name" value="Cl-channel_core"/>
</dbReference>
<keyword evidence="1" id="KW-0812">Transmembrane</keyword>
<keyword evidence="1" id="KW-0472">Membrane</keyword>
<dbReference type="AlphaFoldDB" id="X0RGK5"/>
<comment type="caution">
    <text evidence="2">The sequence shown here is derived from an EMBL/GenBank/DDBJ whole genome shotgun (WGS) entry which is preliminary data.</text>
</comment>
<keyword evidence="1" id="KW-1133">Transmembrane helix</keyword>
<evidence type="ECO:0008006" key="3">
    <source>
        <dbReference type="Google" id="ProtNLM"/>
    </source>
</evidence>
<feature type="non-terminal residue" evidence="2">
    <location>
        <position position="108"/>
    </location>
</feature>
<evidence type="ECO:0000313" key="2">
    <source>
        <dbReference type="EMBL" id="GAF67908.1"/>
    </source>
</evidence>
<sequence>MKIDFGKNEFSEHIRLTLLAVLVGLTAGLASVIFKKMILLFQNQFWRAESFISSVSSQPWYLTILIPALGGLIIGPIIYYGAREAKGHGVPEIMESLIFRGGRIRAKT</sequence>
<gene>
    <name evidence="2" type="ORF">S01H1_14669</name>
</gene>
<proteinExistence type="predicted"/>
<reference evidence="2" key="1">
    <citation type="journal article" date="2014" name="Front. Microbiol.">
        <title>High frequency of phylogenetically diverse reductive dehalogenase-homologous genes in deep subseafloor sedimentary metagenomes.</title>
        <authorList>
            <person name="Kawai M."/>
            <person name="Futagami T."/>
            <person name="Toyoda A."/>
            <person name="Takaki Y."/>
            <person name="Nishi S."/>
            <person name="Hori S."/>
            <person name="Arai W."/>
            <person name="Tsubouchi T."/>
            <person name="Morono Y."/>
            <person name="Uchiyama I."/>
            <person name="Ito T."/>
            <person name="Fujiyama A."/>
            <person name="Inagaki F."/>
            <person name="Takami H."/>
        </authorList>
    </citation>
    <scope>NUCLEOTIDE SEQUENCE</scope>
    <source>
        <strain evidence="2">Expedition CK06-06</strain>
    </source>
</reference>
<feature type="transmembrane region" description="Helical" evidence="1">
    <location>
        <begin position="60"/>
        <end position="82"/>
    </location>
</feature>
<feature type="transmembrane region" description="Helical" evidence="1">
    <location>
        <begin position="16"/>
        <end position="40"/>
    </location>
</feature>
<dbReference type="Gene3D" id="1.10.3080.10">
    <property type="entry name" value="Clc chloride channel"/>
    <property type="match status" value="1"/>
</dbReference>